<evidence type="ECO:0000256" key="2">
    <source>
        <dbReference type="ARBA" id="ARBA00004165"/>
    </source>
</evidence>
<evidence type="ECO:0000256" key="13">
    <source>
        <dbReference type="ARBA" id="ARBA00022813"/>
    </source>
</evidence>
<dbReference type="CDD" id="cd20501">
    <property type="entry name" value="C80_RtxA-like"/>
    <property type="match status" value="1"/>
</dbReference>
<name>A0A2U8I3L1_9GAMM</name>
<evidence type="ECO:0000256" key="6">
    <source>
        <dbReference type="ARBA" id="ARBA00022656"/>
    </source>
</evidence>
<keyword evidence="18 22" id="KW-0472">Membrane</keyword>
<dbReference type="Proteomes" id="UP000261875">
    <property type="component" value="Chromosome"/>
</dbReference>
<dbReference type="GO" id="GO:0090729">
    <property type="term" value="F:toxin activity"/>
    <property type="evidence" value="ECO:0007669"/>
    <property type="project" value="UniProtKB-KW"/>
</dbReference>
<keyword evidence="9" id="KW-0479">Metal-binding</keyword>
<organism evidence="24 25">
    <name type="scientific">Candidatus Fukatsuia symbiotica</name>
    <dbReference type="NCBI Taxonomy" id="1878942"/>
    <lineage>
        <taxon>Bacteria</taxon>
        <taxon>Pseudomonadati</taxon>
        <taxon>Pseudomonadota</taxon>
        <taxon>Gammaproteobacteria</taxon>
        <taxon>Enterobacterales</taxon>
        <taxon>Yersiniaceae</taxon>
        <taxon>Candidatus Fukatsuia</taxon>
    </lineage>
</organism>
<evidence type="ECO:0000256" key="1">
    <source>
        <dbReference type="ARBA" id="ARBA00001946"/>
    </source>
</evidence>
<dbReference type="InterPro" id="IPR020974">
    <property type="entry name" value="CPD_dom"/>
</dbReference>
<evidence type="ECO:0000313" key="25">
    <source>
        <dbReference type="Proteomes" id="UP000261875"/>
    </source>
</evidence>
<evidence type="ECO:0000256" key="5">
    <source>
        <dbReference type="ARBA" id="ARBA00022525"/>
    </source>
</evidence>
<protein>
    <recommendedName>
        <fullName evidence="23">Peptidase C80 domain-containing protein</fullName>
    </recommendedName>
</protein>
<dbReference type="GO" id="GO:0006508">
    <property type="term" value="P:proteolysis"/>
    <property type="evidence" value="ECO:0007669"/>
    <property type="project" value="UniProtKB-KW"/>
</dbReference>
<dbReference type="GO" id="GO:0044164">
    <property type="term" value="C:host cell cytosol"/>
    <property type="evidence" value="ECO:0007669"/>
    <property type="project" value="UniProtKB-SubCell"/>
</dbReference>
<dbReference type="GO" id="GO:0005576">
    <property type="term" value="C:extracellular region"/>
    <property type="evidence" value="ECO:0007669"/>
    <property type="project" value="UniProtKB-SubCell"/>
</dbReference>
<keyword evidence="19" id="KW-1035">Host cytoplasm</keyword>
<keyword evidence="14" id="KW-0460">Magnesium</keyword>
<evidence type="ECO:0000256" key="18">
    <source>
        <dbReference type="ARBA" id="ARBA00023136"/>
    </source>
</evidence>
<keyword evidence="22" id="KW-1133">Transmembrane helix</keyword>
<evidence type="ECO:0000256" key="20">
    <source>
        <dbReference type="ARBA" id="ARBA00023586"/>
    </source>
</evidence>
<dbReference type="InterPro" id="IPR049824">
    <property type="entry name" value="RtxA-like_C80"/>
</dbReference>
<reference evidence="24 25" key="1">
    <citation type="submission" date="2017-05" db="EMBL/GenBank/DDBJ databases">
        <title>Genome sequence of Candidatus Fukatsuia symbiotica and Candidatus Hamiltonella defensa from Acyrthosiphon pisum strain 5D.</title>
        <authorList>
            <person name="Patel V.A."/>
            <person name="Chevignon G."/>
            <person name="Russell J.A."/>
            <person name="Oliver K.M."/>
        </authorList>
    </citation>
    <scope>NUCLEOTIDE SEQUENCE [LARGE SCALE GENOMIC DNA]</scope>
    <source>
        <strain evidence="24 25">5D</strain>
    </source>
</reference>
<keyword evidence="5" id="KW-0964">Secreted</keyword>
<feature type="transmembrane region" description="Helical" evidence="22">
    <location>
        <begin position="868"/>
        <end position="891"/>
    </location>
</feature>
<keyword evidence="7" id="KW-0645">Protease</keyword>
<evidence type="ECO:0000256" key="15">
    <source>
        <dbReference type="ARBA" id="ARBA00022870"/>
    </source>
</evidence>
<feature type="compositionally biased region" description="Low complexity" evidence="21">
    <location>
        <begin position="16"/>
        <end position="30"/>
    </location>
</feature>
<feature type="domain" description="Peptidase C80" evidence="23">
    <location>
        <begin position="41"/>
        <end position="222"/>
    </location>
</feature>
<dbReference type="Gene3D" id="3.40.50.11050">
    <property type="match status" value="1"/>
</dbReference>
<keyword evidence="16" id="KW-0843">Virulence</keyword>
<keyword evidence="4" id="KW-1032">Host cell membrane</keyword>
<keyword evidence="15" id="KW-1043">Host membrane</keyword>
<feature type="region of interest" description="Disordered" evidence="21">
    <location>
        <begin position="1"/>
        <end position="30"/>
    </location>
</feature>
<dbReference type="GO" id="GO:0020002">
    <property type="term" value="C:host cell plasma membrane"/>
    <property type="evidence" value="ECO:0007669"/>
    <property type="project" value="UniProtKB-SubCell"/>
</dbReference>
<evidence type="ECO:0000256" key="16">
    <source>
        <dbReference type="ARBA" id="ARBA00023026"/>
    </source>
</evidence>
<dbReference type="InterPro" id="IPR038383">
    <property type="entry name" value="CPD_dom_sf"/>
</dbReference>
<dbReference type="GO" id="GO:0008234">
    <property type="term" value="F:cysteine-type peptidase activity"/>
    <property type="evidence" value="ECO:0007669"/>
    <property type="project" value="UniProtKB-KW"/>
</dbReference>
<feature type="compositionally biased region" description="Polar residues" evidence="21">
    <location>
        <begin position="1"/>
        <end position="10"/>
    </location>
</feature>
<evidence type="ECO:0000256" key="22">
    <source>
        <dbReference type="SAM" id="Phobius"/>
    </source>
</evidence>
<evidence type="ECO:0000256" key="19">
    <source>
        <dbReference type="ARBA" id="ARBA00023200"/>
    </source>
</evidence>
<keyword evidence="17" id="KW-0446">Lipid-binding</keyword>
<keyword evidence="12" id="KW-0788">Thiol protease</keyword>
<evidence type="ECO:0000256" key="4">
    <source>
        <dbReference type="ARBA" id="ARBA00022511"/>
    </source>
</evidence>
<evidence type="ECO:0000256" key="11">
    <source>
        <dbReference type="ARBA" id="ARBA00022801"/>
    </source>
</evidence>
<keyword evidence="8" id="KW-0808">Transferase</keyword>
<dbReference type="GO" id="GO:0016740">
    <property type="term" value="F:transferase activity"/>
    <property type="evidence" value="ECO:0007669"/>
    <property type="project" value="UniProtKB-KW"/>
</dbReference>
<gene>
    <name evidence="24" type="ORF">CCS41_03265</name>
</gene>
<keyword evidence="25" id="KW-1185">Reference proteome</keyword>
<dbReference type="KEGG" id="fsm:CCS41_03265"/>
<keyword evidence="22" id="KW-0812">Transmembrane</keyword>
<evidence type="ECO:0000256" key="3">
    <source>
        <dbReference type="ARBA" id="ARBA00004613"/>
    </source>
</evidence>
<evidence type="ECO:0000256" key="7">
    <source>
        <dbReference type="ARBA" id="ARBA00022670"/>
    </source>
</evidence>
<comment type="cofactor">
    <cofactor evidence="1">
        <name>Mg(2+)</name>
        <dbReference type="ChEBI" id="CHEBI:18420"/>
    </cofactor>
</comment>
<comment type="subcellular location">
    <subcellularLocation>
        <location evidence="2">Host cell membrane</location>
    </subcellularLocation>
    <subcellularLocation>
        <location evidence="20">Host cytoplasm</location>
        <location evidence="20">Host cytosol</location>
    </subcellularLocation>
    <subcellularLocation>
        <location evidence="3">Secreted</location>
    </subcellularLocation>
</comment>
<evidence type="ECO:0000256" key="8">
    <source>
        <dbReference type="ARBA" id="ARBA00022679"/>
    </source>
</evidence>
<dbReference type="GO" id="GO:0008289">
    <property type="term" value="F:lipid binding"/>
    <property type="evidence" value="ECO:0007669"/>
    <property type="project" value="UniProtKB-KW"/>
</dbReference>
<evidence type="ECO:0000256" key="10">
    <source>
        <dbReference type="ARBA" id="ARBA00022737"/>
    </source>
</evidence>
<keyword evidence="13" id="KW-0068">Autocatalytic cleavage</keyword>
<evidence type="ECO:0000259" key="23">
    <source>
        <dbReference type="PROSITE" id="PS51771"/>
    </source>
</evidence>
<accession>A0A2U8I3L1</accession>
<dbReference type="Pfam" id="PF11713">
    <property type="entry name" value="Peptidase_C80"/>
    <property type="match status" value="1"/>
</dbReference>
<dbReference type="EMBL" id="CP021659">
    <property type="protein sequence ID" value="AWK13717.1"/>
    <property type="molecule type" value="Genomic_DNA"/>
</dbReference>
<evidence type="ECO:0000313" key="24">
    <source>
        <dbReference type="EMBL" id="AWK13717.1"/>
    </source>
</evidence>
<dbReference type="OrthoDB" id="8481600at2"/>
<keyword evidence="10" id="KW-0677">Repeat</keyword>
<evidence type="ECO:0000256" key="17">
    <source>
        <dbReference type="ARBA" id="ARBA00023121"/>
    </source>
</evidence>
<sequence>MFMQGSNRIQNDLLDDTNSYSSRDSSSPASEVDFWDIPEVTAHNGGDTHYDGQIIIQLENDRVVAKSAAYLAGKHKKSVLVQLDKNGYYRVVFGDAKKLKGKLRWQLVSHGSVQDREVTLAYQSARALANNLQGFHYSFGAKFRINRNPHSVSLVGCSLIEMSKERGFAWQFAQELGKYDIYPNVSAHRTDMAVTPHGQKITLDSKGLWNHKVSENKLVLTWNKQGRLVPTTDLSIRLQRVLSLVDNLASGELKYSALNLEELADLTDAFQSKQGRLDVKQLMLTAFNNMEHLAWRHEIYQLLQLQDTHHPQLSGLSVQAALQQSQYWNKIQEKNIVALAKASMKQNNSGVSVKMQIAPQGLYIGGNELHTQSNAISLGLAWLHARCLGTPETRRLLNGLLTHALINEQKADTDGMITDGEMSQANLFRQQFIELKNFDLNDQKIFTQQLVSPFDWKPGYYLFKSQHHALMLVSQIENGQPTYYLYDPHVGEIRCSGKDSGNSSLALKAILNDYLQGRNALLDPDTRAEQYGVTQKNNQYHFTIYEVNVTHAARRLPALTQLQTLLMDFRTHRQRMTEAGDVRLGNITLPARVLSQIGANIDGEPLSPRHLTDTSLLARLRFFPAQLNNYLMQLDKNDPVATQTVLLLKQQIFLQKGRLAGLLTTGKNNSTLEASIVLLDKINYHVKNGHIMSGLWPSLHDATAWSRFNRSVHRVGVGMQGYGYTRGIYDLIKYREMLKRDSLTDEEKNELVYERNLALASFGSNVLIDATQYGLVKWGQQLISTGPAAMINRTQHVFSKFVRGNRITGATMRTGARLGQMRFNASTGIAKFGGPTLTILSSGFDIYSTHRAFAQLATTANTETRQDLIFSGSLAVISAAVNISVGIAFAMGEHPPHWLAHWALLWV</sequence>
<evidence type="ECO:0000256" key="9">
    <source>
        <dbReference type="ARBA" id="ARBA00022723"/>
    </source>
</evidence>
<evidence type="ECO:0000256" key="21">
    <source>
        <dbReference type="SAM" id="MobiDB-lite"/>
    </source>
</evidence>
<proteinExistence type="predicted"/>
<dbReference type="PROSITE" id="PS51771">
    <property type="entry name" value="CGT_MARTX_CPD"/>
    <property type="match status" value="1"/>
</dbReference>
<evidence type="ECO:0000256" key="14">
    <source>
        <dbReference type="ARBA" id="ARBA00022842"/>
    </source>
</evidence>
<keyword evidence="11" id="KW-0378">Hydrolase</keyword>
<dbReference type="RefSeq" id="WP_119797206.1">
    <property type="nucleotide sequence ID" value="NZ_CP021659.1"/>
</dbReference>
<keyword evidence="6" id="KW-0800">Toxin</keyword>
<evidence type="ECO:0000256" key="12">
    <source>
        <dbReference type="ARBA" id="ARBA00022807"/>
    </source>
</evidence>
<dbReference type="AlphaFoldDB" id="A0A2U8I3L1"/>
<dbReference type="GO" id="GO:0046872">
    <property type="term" value="F:metal ion binding"/>
    <property type="evidence" value="ECO:0007669"/>
    <property type="project" value="UniProtKB-KW"/>
</dbReference>